<organism evidence="1 2">
    <name type="scientific">Scopulibacillus darangshiensis</name>
    <dbReference type="NCBI Taxonomy" id="442528"/>
    <lineage>
        <taxon>Bacteria</taxon>
        <taxon>Bacillati</taxon>
        <taxon>Bacillota</taxon>
        <taxon>Bacilli</taxon>
        <taxon>Bacillales</taxon>
        <taxon>Sporolactobacillaceae</taxon>
        <taxon>Scopulibacillus</taxon>
    </lineage>
</organism>
<evidence type="ECO:0000313" key="2">
    <source>
        <dbReference type="Proteomes" id="UP000295416"/>
    </source>
</evidence>
<evidence type="ECO:0000313" key="1">
    <source>
        <dbReference type="EMBL" id="TCP19489.1"/>
    </source>
</evidence>
<protein>
    <submittedName>
        <fullName evidence="1">Uncharacterized protein</fullName>
    </submittedName>
</protein>
<accession>A0A4R2NDY4</accession>
<dbReference type="AlphaFoldDB" id="A0A4R2NDY4"/>
<gene>
    <name evidence="1" type="ORF">EV207_16314</name>
</gene>
<sequence>MEATIERLRTEINELMEIKNALYQLNGFLKKESKELIEDLPF</sequence>
<proteinExistence type="predicted"/>
<keyword evidence="2" id="KW-1185">Reference proteome</keyword>
<dbReference type="EMBL" id="SLXK01000063">
    <property type="protein sequence ID" value="TCP19489.1"/>
    <property type="molecule type" value="Genomic_DNA"/>
</dbReference>
<name>A0A4R2NDY4_9BACL</name>
<reference evidence="1 2" key="1">
    <citation type="submission" date="2019-03" db="EMBL/GenBank/DDBJ databases">
        <title>Genomic Encyclopedia of Type Strains, Phase IV (KMG-IV): sequencing the most valuable type-strain genomes for metagenomic binning, comparative biology and taxonomic classification.</title>
        <authorList>
            <person name="Goeker M."/>
        </authorList>
    </citation>
    <scope>NUCLEOTIDE SEQUENCE [LARGE SCALE GENOMIC DNA]</scope>
    <source>
        <strain evidence="1 2">DSM 19377</strain>
    </source>
</reference>
<comment type="caution">
    <text evidence="1">The sequence shown here is derived from an EMBL/GenBank/DDBJ whole genome shotgun (WGS) entry which is preliminary data.</text>
</comment>
<dbReference type="Proteomes" id="UP000295416">
    <property type="component" value="Unassembled WGS sequence"/>
</dbReference>